<evidence type="ECO:0000259" key="1">
    <source>
        <dbReference type="PROSITE" id="PS50076"/>
    </source>
</evidence>
<gene>
    <name evidence="2" type="ORF">EDC39_104230</name>
</gene>
<dbReference type="CDD" id="cd06257">
    <property type="entry name" value="DnaJ"/>
    <property type="match status" value="1"/>
</dbReference>
<feature type="domain" description="J" evidence="1">
    <location>
        <begin position="11"/>
        <end position="83"/>
    </location>
</feature>
<reference evidence="2 3" key="1">
    <citation type="submission" date="2019-07" db="EMBL/GenBank/DDBJ databases">
        <title>Genomic Encyclopedia of Type Strains, Phase IV (KMG-IV): sequencing the most valuable type-strain genomes for metagenomic binning, comparative biology and taxonomic classification.</title>
        <authorList>
            <person name="Goeker M."/>
        </authorList>
    </citation>
    <scope>NUCLEOTIDE SEQUENCE [LARGE SCALE GENOMIC DNA]</scope>
    <source>
        <strain evidence="2 3">SS015</strain>
    </source>
</reference>
<comment type="caution">
    <text evidence="2">The sequence shown here is derived from an EMBL/GenBank/DDBJ whole genome shotgun (WGS) entry which is preliminary data.</text>
</comment>
<evidence type="ECO:0000313" key="2">
    <source>
        <dbReference type="EMBL" id="TYO99106.1"/>
    </source>
</evidence>
<dbReference type="InterPro" id="IPR001623">
    <property type="entry name" value="DnaJ_domain"/>
</dbReference>
<dbReference type="PROSITE" id="PS50076">
    <property type="entry name" value="DNAJ_2"/>
    <property type="match status" value="1"/>
</dbReference>
<keyword evidence="3" id="KW-1185">Reference proteome</keyword>
<dbReference type="AlphaFoldDB" id="A0A5D3WJK3"/>
<protein>
    <submittedName>
        <fullName evidence="2">DnaJ-like protein</fullName>
    </submittedName>
</protein>
<proteinExistence type="predicted"/>
<accession>A0A5D3WJK3</accession>
<dbReference type="SMART" id="SM00271">
    <property type="entry name" value="DnaJ"/>
    <property type="match status" value="1"/>
</dbReference>
<dbReference type="Proteomes" id="UP000324159">
    <property type="component" value="Unassembled WGS sequence"/>
</dbReference>
<name>A0A5D3WJK3_9BACT</name>
<dbReference type="Gene3D" id="1.10.287.110">
    <property type="entry name" value="DnaJ domain"/>
    <property type="match status" value="1"/>
</dbReference>
<dbReference type="EMBL" id="VNIB01000004">
    <property type="protein sequence ID" value="TYO99106.1"/>
    <property type="molecule type" value="Genomic_DNA"/>
</dbReference>
<dbReference type="RefSeq" id="WP_148895569.1">
    <property type="nucleotide sequence ID" value="NZ_VNIB01000004.1"/>
</dbReference>
<organism evidence="2 3">
    <name type="scientific">Geothermobacter ehrlichii</name>
    <dbReference type="NCBI Taxonomy" id="213224"/>
    <lineage>
        <taxon>Bacteria</taxon>
        <taxon>Pseudomonadati</taxon>
        <taxon>Thermodesulfobacteriota</taxon>
        <taxon>Desulfuromonadia</taxon>
        <taxon>Desulfuromonadales</taxon>
        <taxon>Geothermobacteraceae</taxon>
        <taxon>Geothermobacter</taxon>
    </lineage>
</organism>
<evidence type="ECO:0000313" key="3">
    <source>
        <dbReference type="Proteomes" id="UP000324159"/>
    </source>
</evidence>
<dbReference type="SUPFAM" id="SSF46565">
    <property type="entry name" value="Chaperone J-domain"/>
    <property type="match status" value="1"/>
</dbReference>
<dbReference type="InterPro" id="IPR036869">
    <property type="entry name" value="J_dom_sf"/>
</dbReference>
<dbReference type="OrthoDB" id="5244113at2"/>
<sequence length="106" mass="12571">MEPTSYEDLRRALQTFGLDANERISLATIRDRYRSLVKKLHPDRHGGDPEEIRRVNEAYRTLRAYCDSYRFCFSEEEFYRQNPEAHLLRQFATDPAWGGLQAKDED</sequence>
<dbReference type="Pfam" id="PF00226">
    <property type="entry name" value="DnaJ"/>
    <property type="match status" value="1"/>
</dbReference>